<name>A0A4Y8AFI7_9SPHI</name>
<evidence type="ECO:0000256" key="1">
    <source>
        <dbReference type="ARBA" id="ARBA00023118"/>
    </source>
</evidence>
<dbReference type="Pfam" id="PF18144">
    <property type="entry name" value="SMODS"/>
    <property type="match status" value="1"/>
</dbReference>
<protein>
    <submittedName>
        <fullName evidence="3">Nucleotidyltransferase</fullName>
    </submittedName>
</protein>
<dbReference type="NCBIfam" id="NF041116">
    <property type="entry name" value="CBASS_cyclase_a"/>
    <property type="match status" value="1"/>
</dbReference>
<dbReference type="Gene3D" id="1.10.1410.20">
    <property type="entry name" value="2'-5'-oligoadenylate synthetase 1, domain 2"/>
    <property type="match status" value="1"/>
</dbReference>
<gene>
    <name evidence="3" type="ORF">E2R65_10440</name>
    <name evidence="2" type="ORF">GGR35_003906</name>
</gene>
<evidence type="ECO:0000313" key="2">
    <source>
        <dbReference type="EMBL" id="MBB3971278.1"/>
    </source>
</evidence>
<reference evidence="3 4" key="1">
    <citation type="journal article" date="2016" name="Int. J. Syst. Evol. Microbiol.">
        <title>Proposal of Mucilaginibacter phyllosphaerae sp. nov. isolated from the phyllosphere of Galium album.</title>
        <authorList>
            <person name="Aydogan E.L."/>
            <person name="Busse H.J."/>
            <person name="Moser G."/>
            <person name="Muller C."/>
            <person name="Kampfer P."/>
            <person name="Glaeser S.P."/>
        </authorList>
    </citation>
    <scope>NUCLEOTIDE SEQUENCE [LARGE SCALE GENOMIC DNA]</scope>
    <source>
        <strain evidence="3 4">PP-F2FG21</strain>
    </source>
</reference>
<dbReference type="Proteomes" id="UP000583101">
    <property type="component" value="Unassembled WGS sequence"/>
</dbReference>
<reference evidence="3" key="2">
    <citation type="submission" date="2019-03" db="EMBL/GenBank/DDBJ databases">
        <authorList>
            <person name="Yan Y.-Q."/>
            <person name="Du Z.-J."/>
        </authorList>
    </citation>
    <scope>NUCLEOTIDE SEQUENCE</scope>
    <source>
        <strain evidence="3">PP-F2FG21</strain>
    </source>
</reference>
<evidence type="ECO:0000313" key="4">
    <source>
        <dbReference type="Proteomes" id="UP000297248"/>
    </source>
</evidence>
<dbReference type="OrthoDB" id="978697at2"/>
<dbReference type="GO" id="GO:0016779">
    <property type="term" value="F:nucleotidyltransferase activity"/>
    <property type="evidence" value="ECO:0007669"/>
    <property type="project" value="InterPro"/>
</dbReference>
<dbReference type="InterPro" id="IPR006116">
    <property type="entry name" value="NT_2-5OAS_ClassI-CCAase"/>
</dbReference>
<dbReference type="InterPro" id="IPR053445">
    <property type="entry name" value="CBASS_cN_synthase"/>
</dbReference>
<reference evidence="2 5" key="3">
    <citation type="submission" date="2020-08" db="EMBL/GenBank/DDBJ databases">
        <title>Genomic Encyclopedia of Type Strains, Phase IV (KMG-IV): sequencing the most valuable type-strain genomes for metagenomic binning, comparative biology and taxonomic classification.</title>
        <authorList>
            <person name="Goeker M."/>
        </authorList>
    </citation>
    <scope>NUCLEOTIDE SEQUENCE [LARGE SCALE GENOMIC DNA]</scope>
    <source>
        <strain evidence="2 5">DSM 100995</strain>
    </source>
</reference>
<dbReference type="EMBL" id="SNQG01000003">
    <property type="protein sequence ID" value="TEW66825.1"/>
    <property type="molecule type" value="Genomic_DNA"/>
</dbReference>
<dbReference type="InterPro" id="IPR043519">
    <property type="entry name" value="NT_sf"/>
</dbReference>
<organism evidence="3 4">
    <name type="scientific">Mucilaginibacter phyllosphaerae</name>
    <dbReference type="NCBI Taxonomy" id="1812349"/>
    <lineage>
        <taxon>Bacteria</taxon>
        <taxon>Pseudomonadati</taxon>
        <taxon>Bacteroidota</taxon>
        <taxon>Sphingobacteriia</taxon>
        <taxon>Sphingobacteriales</taxon>
        <taxon>Sphingobacteriaceae</taxon>
        <taxon>Mucilaginibacter</taxon>
    </lineage>
</organism>
<dbReference type="CDD" id="cd05400">
    <property type="entry name" value="NT_2-5OAS_ClassI-CCAase"/>
    <property type="match status" value="1"/>
</dbReference>
<keyword evidence="1" id="KW-0051">Antiviral defense</keyword>
<evidence type="ECO:0000313" key="5">
    <source>
        <dbReference type="Proteomes" id="UP000583101"/>
    </source>
</evidence>
<dbReference type="AlphaFoldDB" id="A0A4Y8AFI7"/>
<dbReference type="Proteomes" id="UP000297248">
    <property type="component" value="Unassembled WGS sequence"/>
</dbReference>
<keyword evidence="3" id="KW-0808">Transferase</keyword>
<accession>A0A4Y8AFI7</accession>
<evidence type="ECO:0000313" key="3">
    <source>
        <dbReference type="EMBL" id="TEW66825.1"/>
    </source>
</evidence>
<dbReference type="SUPFAM" id="SSF81631">
    <property type="entry name" value="PAP/OAS1 substrate-binding domain"/>
    <property type="match status" value="1"/>
</dbReference>
<proteinExistence type="predicted"/>
<dbReference type="RefSeq" id="WP_134336430.1">
    <property type="nucleotide sequence ID" value="NZ_BMCZ01000003.1"/>
</dbReference>
<sequence length="337" mass="38976">MSSYSHRSTIHVRIKNFVAWIAPPRESREAIKEKSDEVRTNIKAKAEADGLTVVDMPHSGSFATRTGLRRHMYGNTTTEGQDIDLPFVVKKDKETDFEPLIRRFKKYAEECYPDHEIEETKSSVNIVFDKEKLTFDLVPMFEGSKAGEQVLIRNTGEEIRTGIEKHREFIRTRTAETKSNDGIVTFNDMIRLLKWWRINKEHETNEKLSIPSFLINLLSAKAYETCGDDTTYPQTLANWFSYLAHIVKQKETIWFKDYYKSVTPDTSKTWTVLDPVMADNNVVKNWSWYEVDDLAEWLQEAAEIMNRAIVADLDGRDGDSLAQLQLLFGKIFSSHCD</sequence>
<keyword evidence="5" id="KW-1185">Reference proteome</keyword>
<comment type="caution">
    <text evidence="3">The sequence shown here is derived from an EMBL/GenBank/DDBJ whole genome shotgun (WGS) entry which is preliminary data.</text>
</comment>
<dbReference type="GO" id="GO:0051607">
    <property type="term" value="P:defense response to virus"/>
    <property type="evidence" value="ECO:0007669"/>
    <property type="project" value="UniProtKB-KW"/>
</dbReference>
<dbReference type="SUPFAM" id="SSF81301">
    <property type="entry name" value="Nucleotidyltransferase"/>
    <property type="match status" value="1"/>
</dbReference>
<dbReference type="EMBL" id="JACIEG010000009">
    <property type="protein sequence ID" value="MBB3971278.1"/>
    <property type="molecule type" value="Genomic_DNA"/>
</dbReference>